<dbReference type="InterPro" id="IPR006879">
    <property type="entry name" value="YdjC-like"/>
</dbReference>
<dbReference type="GO" id="GO:0005975">
    <property type="term" value="P:carbohydrate metabolic process"/>
    <property type="evidence" value="ECO:0007669"/>
    <property type="project" value="InterPro"/>
</dbReference>
<dbReference type="RefSeq" id="WP_078933862.1">
    <property type="nucleotide sequence ID" value="NZ_FUWG01000015.1"/>
</dbReference>
<dbReference type="SUPFAM" id="SSF88713">
    <property type="entry name" value="Glycoside hydrolase/deacetylase"/>
    <property type="match status" value="1"/>
</dbReference>
<reference evidence="6 7" key="1">
    <citation type="submission" date="2017-02" db="EMBL/GenBank/DDBJ databases">
        <authorList>
            <person name="Peterson S.W."/>
        </authorList>
    </citation>
    <scope>NUCLEOTIDE SEQUENCE [LARGE SCALE GENOMIC DNA]</scope>
    <source>
        <strain evidence="6 7">ATCC BAA-908</strain>
    </source>
</reference>
<dbReference type="OrthoDB" id="9774177at2"/>
<evidence type="ECO:0000256" key="2">
    <source>
        <dbReference type="ARBA" id="ARBA00022723"/>
    </source>
</evidence>
<sequence>MNRIIDTHADDYALSENSDNNILTLCENGFLDSISIIPNLRIFESAVRKFKAVQEKSTKNILVSVHLNFMEGHPCAEISSIPDLVDSNGLFSVSWGKLILWNYIPFFRAKIKEQLKVEMIAQIQKCVTAGICECKSIRLDSHQHPHMIPVVFEALKETVYELESRGYAVTYIRNTFDPISFYHGKSLFSVNVLKCFILNFFSRRITKYIQSRGQKINYLCGVYYSGQMDFRIKNVLPVFQKKAEKKNRTVELLFHPGTMLENELTDEFTKTGFNDFHLSENRMIEYSTLQKMEIV</sequence>
<keyword evidence="5" id="KW-0119">Carbohydrate metabolism</keyword>
<evidence type="ECO:0000256" key="1">
    <source>
        <dbReference type="ARBA" id="ARBA00001946"/>
    </source>
</evidence>
<evidence type="ECO:0000256" key="4">
    <source>
        <dbReference type="ARBA" id="ARBA00022842"/>
    </source>
</evidence>
<keyword evidence="3" id="KW-0378">Hydrolase</keyword>
<gene>
    <name evidence="6" type="ORF">SAMN02745149_01969</name>
</gene>
<dbReference type="GO" id="GO:0016787">
    <property type="term" value="F:hydrolase activity"/>
    <property type="evidence" value="ECO:0007669"/>
    <property type="project" value="UniProtKB-KW"/>
</dbReference>
<dbReference type="GO" id="GO:0046872">
    <property type="term" value="F:metal ion binding"/>
    <property type="evidence" value="ECO:0007669"/>
    <property type="project" value="UniProtKB-KW"/>
</dbReference>
<organism evidence="6 7">
    <name type="scientific">Treponema porcinum</name>
    <dbReference type="NCBI Taxonomy" id="261392"/>
    <lineage>
        <taxon>Bacteria</taxon>
        <taxon>Pseudomonadati</taxon>
        <taxon>Spirochaetota</taxon>
        <taxon>Spirochaetia</taxon>
        <taxon>Spirochaetales</taxon>
        <taxon>Treponemataceae</taxon>
        <taxon>Treponema</taxon>
    </lineage>
</organism>
<dbReference type="PANTHER" id="PTHR31609:SF1">
    <property type="entry name" value="CARBOHYDRATE DEACETYLASE"/>
    <property type="match status" value="1"/>
</dbReference>
<keyword evidence="4" id="KW-0460">Magnesium</keyword>
<keyword evidence="7" id="KW-1185">Reference proteome</keyword>
<keyword evidence="2" id="KW-0479">Metal-binding</keyword>
<dbReference type="EMBL" id="FUWG01000015">
    <property type="protein sequence ID" value="SJZ65548.1"/>
    <property type="molecule type" value="Genomic_DNA"/>
</dbReference>
<dbReference type="GO" id="GO:0019213">
    <property type="term" value="F:deacetylase activity"/>
    <property type="evidence" value="ECO:0007669"/>
    <property type="project" value="TreeGrafter"/>
</dbReference>
<comment type="cofactor">
    <cofactor evidence="1">
        <name>Mg(2+)</name>
        <dbReference type="ChEBI" id="CHEBI:18420"/>
    </cofactor>
</comment>
<evidence type="ECO:0000256" key="3">
    <source>
        <dbReference type="ARBA" id="ARBA00022801"/>
    </source>
</evidence>
<proteinExistence type="predicted"/>
<protein>
    <submittedName>
        <fullName evidence="6">YdjC-like protein</fullName>
    </submittedName>
</protein>
<dbReference type="Gene3D" id="3.20.20.370">
    <property type="entry name" value="Glycoside hydrolase/deacetylase"/>
    <property type="match status" value="1"/>
</dbReference>
<dbReference type="Proteomes" id="UP000190423">
    <property type="component" value="Unassembled WGS sequence"/>
</dbReference>
<dbReference type="InterPro" id="IPR011330">
    <property type="entry name" value="Glyco_hydro/deAcase_b/a-brl"/>
</dbReference>
<dbReference type="AlphaFoldDB" id="A0A1T4MFI5"/>
<evidence type="ECO:0000256" key="5">
    <source>
        <dbReference type="ARBA" id="ARBA00023277"/>
    </source>
</evidence>
<dbReference type="STRING" id="261392.SAMN02745149_01969"/>
<evidence type="ECO:0000313" key="6">
    <source>
        <dbReference type="EMBL" id="SJZ65548.1"/>
    </source>
</evidence>
<dbReference type="GeneID" id="78317245"/>
<dbReference type="PANTHER" id="PTHR31609">
    <property type="entry name" value="YDJC DEACETYLASE FAMILY MEMBER"/>
    <property type="match status" value="1"/>
</dbReference>
<evidence type="ECO:0000313" key="7">
    <source>
        <dbReference type="Proteomes" id="UP000190423"/>
    </source>
</evidence>
<accession>A0A1T4MFI5</accession>
<dbReference type="Pfam" id="PF04794">
    <property type="entry name" value="YdjC"/>
    <property type="match status" value="1"/>
</dbReference>
<name>A0A1T4MFI5_TREPO</name>